<accession>A0A445MU02</accession>
<dbReference type="AlphaFoldDB" id="A0A445MU02"/>
<gene>
    <name evidence="2" type="ORF">PITCH_A1600017</name>
</gene>
<protein>
    <submittedName>
        <fullName evidence="2">Glycine cleavage H-protein</fullName>
    </submittedName>
</protein>
<reference evidence="2" key="1">
    <citation type="submission" date="2018-01" db="EMBL/GenBank/DDBJ databases">
        <authorList>
            <person name="Regsiter A."/>
            <person name="William W."/>
        </authorList>
    </citation>
    <scope>NUCLEOTIDE SEQUENCE</scope>
    <source>
        <strain evidence="2">TRIP AH-1</strain>
    </source>
</reference>
<dbReference type="GO" id="GO:0005737">
    <property type="term" value="C:cytoplasm"/>
    <property type="evidence" value="ECO:0007669"/>
    <property type="project" value="TreeGrafter"/>
</dbReference>
<evidence type="ECO:0000256" key="1">
    <source>
        <dbReference type="ARBA" id="ARBA00022823"/>
    </source>
</evidence>
<dbReference type="InterPro" id="IPR011053">
    <property type="entry name" value="Single_hybrid_motif"/>
</dbReference>
<dbReference type="EMBL" id="OJIN01000069">
    <property type="protein sequence ID" value="SPD72946.1"/>
    <property type="molecule type" value="Genomic_DNA"/>
</dbReference>
<evidence type="ECO:0000313" key="2">
    <source>
        <dbReference type="EMBL" id="SPD72946.1"/>
    </source>
</evidence>
<sequence>MEANVKRESLKIVPPGKKKCVWMEAGVVSYKLCDNNYDCSTCVYDQGMQVKVARQKEISPITAIETSSDKFTETWVDKMMMLPASRRKCRYMITGEVARKTCANAYECGNCSFDQMMQERLQAETLPVTAQTEVGGFAVAEDTYYHEGHTWAKPEYGGRVRVGLDDFAQKLLGKLKRIEIPNIGHELKQGEAGFQVRKNGLATQVLSPVDGIVTHVNERLLDQPELLNQSPYEKGWLFIVEPTKLRKNLKELHYGEEAHKFIAEERERLFSATNEDLRVAADGGESVEDILGELQGENWTKLVKMFLRT</sequence>
<dbReference type="Pfam" id="PF01597">
    <property type="entry name" value="GCV_H"/>
    <property type="match status" value="1"/>
</dbReference>
<dbReference type="GO" id="GO:0019464">
    <property type="term" value="P:glycine decarboxylation via glycine cleavage system"/>
    <property type="evidence" value="ECO:0007669"/>
    <property type="project" value="InterPro"/>
</dbReference>
<dbReference type="InterPro" id="IPR033753">
    <property type="entry name" value="GCV_H/Fam206"/>
</dbReference>
<organism evidence="2">
    <name type="scientific">uncultured Desulfobacterium sp</name>
    <dbReference type="NCBI Taxonomy" id="201089"/>
    <lineage>
        <taxon>Bacteria</taxon>
        <taxon>Pseudomonadati</taxon>
        <taxon>Thermodesulfobacteriota</taxon>
        <taxon>Desulfobacteria</taxon>
        <taxon>Desulfobacterales</taxon>
        <taxon>Desulfobacteriaceae</taxon>
        <taxon>Desulfobacterium</taxon>
        <taxon>environmental samples</taxon>
    </lineage>
</organism>
<dbReference type="InterPro" id="IPR002930">
    <property type="entry name" value="GCV_H"/>
</dbReference>
<dbReference type="SUPFAM" id="SSF51230">
    <property type="entry name" value="Single hybrid motif"/>
    <property type="match status" value="1"/>
</dbReference>
<dbReference type="PANTHER" id="PTHR11715:SF3">
    <property type="entry name" value="GLYCINE CLEAVAGE SYSTEM H PROTEIN-RELATED"/>
    <property type="match status" value="1"/>
</dbReference>
<dbReference type="GO" id="GO:0009249">
    <property type="term" value="P:protein lipoylation"/>
    <property type="evidence" value="ECO:0007669"/>
    <property type="project" value="TreeGrafter"/>
</dbReference>
<dbReference type="CDD" id="cd06848">
    <property type="entry name" value="GCS_H"/>
    <property type="match status" value="1"/>
</dbReference>
<name>A0A445MU02_9BACT</name>
<proteinExistence type="predicted"/>
<dbReference type="GO" id="GO:0005960">
    <property type="term" value="C:glycine cleavage complex"/>
    <property type="evidence" value="ECO:0007669"/>
    <property type="project" value="InterPro"/>
</dbReference>
<dbReference type="Gene3D" id="2.40.50.100">
    <property type="match status" value="1"/>
</dbReference>
<keyword evidence="1" id="KW-0450">Lipoyl</keyword>
<dbReference type="PANTHER" id="PTHR11715">
    <property type="entry name" value="GLYCINE CLEAVAGE SYSTEM H PROTEIN"/>
    <property type="match status" value="1"/>
</dbReference>